<feature type="zinc finger region" description="dksA C4-type" evidence="4">
    <location>
        <begin position="93"/>
        <end position="117"/>
    </location>
</feature>
<dbReference type="PROSITE" id="PS01102">
    <property type="entry name" value="ZF_DKSA_1"/>
    <property type="match status" value="1"/>
</dbReference>
<accession>A0A0E3BJ44</accession>
<dbReference type="InterPro" id="IPR037187">
    <property type="entry name" value="DnaK_N"/>
</dbReference>
<dbReference type="Pfam" id="PF01258">
    <property type="entry name" value="zf-dskA_traR"/>
    <property type="match status" value="1"/>
</dbReference>
<evidence type="ECO:0000256" key="3">
    <source>
        <dbReference type="ARBA" id="ARBA00022833"/>
    </source>
</evidence>
<reference evidence="8 9" key="1">
    <citation type="journal article" date="2015" name="PLoS Negl. Trop. Dis.">
        <title>Distribution of Plasmids in Distinct Leptospira Pathogenic Species.</title>
        <authorList>
            <person name="Wang Y."/>
            <person name="Zhuang X."/>
            <person name="Zhong Y."/>
            <person name="Zhang C."/>
            <person name="Zhang Y."/>
            <person name="Zeng L."/>
            <person name="Zhu Y."/>
            <person name="He P."/>
            <person name="Dong K."/>
            <person name="Pal U."/>
            <person name="Guo X."/>
            <person name="Qin J."/>
        </authorList>
    </citation>
    <scope>NUCLEOTIDE SEQUENCE [LARGE SCALE GENOMIC DNA]</scope>
    <source>
        <strain evidence="8 9">56604</strain>
    </source>
</reference>
<evidence type="ECO:0000256" key="4">
    <source>
        <dbReference type="PROSITE-ProRule" id="PRU00510"/>
    </source>
</evidence>
<dbReference type="RefSeq" id="WP_002722265.1">
    <property type="nucleotide sequence ID" value="NZ_CP012030.1"/>
</dbReference>
<keyword evidence="3" id="KW-0862">Zinc</keyword>
<dbReference type="EMBL" id="CP012030">
    <property type="protein sequence ID" value="ALO28333.1"/>
    <property type="molecule type" value="Genomic_DNA"/>
</dbReference>
<evidence type="ECO:0000256" key="2">
    <source>
        <dbReference type="ARBA" id="ARBA00022771"/>
    </source>
</evidence>
<dbReference type="AlphaFoldDB" id="A0A0E3BJ44"/>
<dbReference type="SUPFAM" id="SSF109635">
    <property type="entry name" value="DnaK suppressor protein DksA, alpha-hairpin domain"/>
    <property type="match status" value="1"/>
</dbReference>
<evidence type="ECO:0000313" key="8">
    <source>
        <dbReference type="EMBL" id="ALO28333.1"/>
    </source>
</evidence>
<name>A0A0E3BJ44_LEPBO</name>
<dbReference type="Gene3D" id="1.20.120.910">
    <property type="entry name" value="DksA, coiled-coil domain"/>
    <property type="match status" value="1"/>
</dbReference>
<dbReference type="InterPro" id="IPR020458">
    <property type="entry name" value="Znf_DskA_TraR_CS"/>
</dbReference>
<feature type="compositionally biased region" description="Polar residues" evidence="6">
    <location>
        <begin position="126"/>
        <end position="139"/>
    </location>
</feature>
<dbReference type="InterPro" id="IPR000962">
    <property type="entry name" value="Znf_DskA_TraR"/>
</dbReference>
<evidence type="ECO:0000256" key="6">
    <source>
        <dbReference type="SAM" id="MobiDB-lite"/>
    </source>
</evidence>
<dbReference type="SUPFAM" id="SSF57716">
    <property type="entry name" value="Glucocorticoid receptor-like (DNA-binding domain)"/>
    <property type="match status" value="1"/>
</dbReference>
<proteinExistence type="predicted"/>
<sequence length="152" mass="16814">MTAKKTAPAYDKKALQEIAELLHEKKNALLEKYAHWEDNSRPSGLKEMGDIADIASEINEETLSSVLSEAEIETIREIDAALEKIEGGTYGVCEGTGKKIPIARLKAIPWTRYTVEYAETLSKSKGFSRKNNNAGNLTGTYKIPSDMDSMDD</sequence>
<protein>
    <submittedName>
        <fullName evidence="8">DnaK suppressor protein</fullName>
    </submittedName>
</protein>
<dbReference type="PROSITE" id="PS51128">
    <property type="entry name" value="ZF_DKSA_2"/>
    <property type="match status" value="1"/>
</dbReference>
<dbReference type="PATRIC" id="fig|280505.15.peg.4097"/>
<keyword evidence="5" id="KW-0175">Coiled coil</keyword>
<keyword evidence="2" id="KW-0863">Zinc-finger</keyword>
<dbReference type="GO" id="GO:0008270">
    <property type="term" value="F:zinc ion binding"/>
    <property type="evidence" value="ECO:0007669"/>
    <property type="project" value="UniProtKB-KW"/>
</dbReference>
<feature type="domain" description="Zinc finger DksA/TraR C4-type" evidence="7">
    <location>
        <begin position="88"/>
        <end position="116"/>
    </location>
</feature>
<feature type="region of interest" description="Disordered" evidence="6">
    <location>
        <begin position="126"/>
        <end position="152"/>
    </location>
</feature>
<evidence type="ECO:0000259" key="7">
    <source>
        <dbReference type="Pfam" id="PF01258"/>
    </source>
</evidence>
<gene>
    <name evidence="8" type="ORF">LBBP_04207</name>
</gene>
<dbReference type="GeneID" id="61175602"/>
<feature type="coiled-coil region" evidence="5">
    <location>
        <begin position="12"/>
        <end position="39"/>
    </location>
</feature>
<organism evidence="8">
    <name type="scientific">Leptospira borgpetersenii serovar Ballum</name>
    <dbReference type="NCBI Taxonomy" id="280505"/>
    <lineage>
        <taxon>Bacteria</taxon>
        <taxon>Pseudomonadati</taxon>
        <taxon>Spirochaetota</taxon>
        <taxon>Spirochaetia</taxon>
        <taxon>Leptospirales</taxon>
        <taxon>Leptospiraceae</taxon>
        <taxon>Leptospira</taxon>
    </lineage>
</organism>
<evidence type="ECO:0000313" key="9">
    <source>
        <dbReference type="Proteomes" id="UP000058857"/>
    </source>
</evidence>
<keyword evidence="1" id="KW-0479">Metal-binding</keyword>
<dbReference type="Proteomes" id="UP000058857">
    <property type="component" value="Chromosome 2"/>
</dbReference>
<evidence type="ECO:0000256" key="5">
    <source>
        <dbReference type="SAM" id="Coils"/>
    </source>
</evidence>
<evidence type="ECO:0000256" key="1">
    <source>
        <dbReference type="ARBA" id="ARBA00022723"/>
    </source>
</evidence>
<dbReference type="PANTHER" id="PTHR33823">
    <property type="entry name" value="RNA POLYMERASE-BINDING TRANSCRIPTION FACTOR DKSA-RELATED"/>
    <property type="match status" value="1"/>
</dbReference>
<dbReference type="PANTHER" id="PTHR33823:SF4">
    <property type="entry name" value="GENERAL STRESS PROTEIN 16O"/>
    <property type="match status" value="1"/>
</dbReference>